<name>A0A7S3QSS6_DUNTE</name>
<feature type="region of interest" description="Disordered" evidence="2">
    <location>
        <begin position="358"/>
        <end position="569"/>
    </location>
</feature>
<gene>
    <name evidence="3" type="ORF">DTER00134_LOCUS7078</name>
</gene>
<feature type="compositionally biased region" description="Pro residues" evidence="2">
    <location>
        <begin position="405"/>
        <end position="417"/>
    </location>
</feature>
<feature type="compositionally biased region" description="Polar residues" evidence="2">
    <location>
        <begin position="535"/>
        <end position="553"/>
    </location>
</feature>
<feature type="compositionally biased region" description="Polar residues" evidence="2">
    <location>
        <begin position="814"/>
        <end position="837"/>
    </location>
</feature>
<sequence>MTLEKGKSYGLEARTQALLDVSRSKMEGPIPHQAPQRERVSMAALPLSKQERRAARRRRQRRWAHMLQPDKRMGVPQLMMLLEPNVVWDHTRAFVQELGVDVEAQYGRGDFLEGWHKAGRLARGVYEGSYWELIGDCEELAEMLRSMSQAPPLMEEAPLELPEQAELPKWDDYKPILQVLPSAPTLPVLRIPPFRAPILETELPFVEPELMVLPDVPEQPHEEPTPQYHPPELIVMDAFEEEEFVPLEPPTIPAAPVAPKFGKPQHGYDWLRMSKEDGRILQDDEAAEDGSWVGAHPFQKDEPLYVAPKLMDLPTWRHPPRPLPKLPLSENLELDEADVELEPIPKLELAWDCGPDPEPAYASISTTPVTMSRATTPAQSRPTSAGPGSYTQPSPHQSRPSSGVPAPPSPPPRPHTPPQTELSQQHVSLARTPSRRSLSSQSSRAPSRPMSAQQQQQQQQQQDPLIREAFSAAASKRPSFSNNGLQGGPSTSDIPKDGGSWRAARQEHMGKESITPRTPGRNTSVNFGEQRPGAVNQSDQPPYNSIPGISTNGVAGFGEDSPTTRPGTSALGLEVLSLLADDDEDSPVNNVLACKELEVQLRHAREEMQEQKSRMDEMNRQMQLQLVDVGNWKDKWIQEGAKSDGIKRECLQIVTKCEQRVTALQQEHLAELSKRDMLLQRSKDTILRLEALLAAQSGQHLDIRLLPHDGALHFEAQGRQSPLQSHPREKALSPEPASGLGMEHTPHASPWKGPQGSLAPGALALHGLGLDAGADPVPSPAHQPPFTHDATHMDDGYPAAPPAPGGTSSARPSMTGQQSVNSQGGALSENGSNYFDE</sequence>
<evidence type="ECO:0000256" key="2">
    <source>
        <dbReference type="SAM" id="MobiDB-lite"/>
    </source>
</evidence>
<proteinExistence type="predicted"/>
<accession>A0A7S3QSS6</accession>
<dbReference type="AlphaFoldDB" id="A0A7S3QSS6"/>
<keyword evidence="1" id="KW-0175">Coiled coil</keyword>
<reference evidence="3" key="1">
    <citation type="submission" date="2021-01" db="EMBL/GenBank/DDBJ databases">
        <authorList>
            <person name="Corre E."/>
            <person name="Pelletier E."/>
            <person name="Niang G."/>
            <person name="Scheremetjew M."/>
            <person name="Finn R."/>
            <person name="Kale V."/>
            <person name="Holt S."/>
            <person name="Cochrane G."/>
            <person name="Meng A."/>
            <person name="Brown T."/>
            <person name="Cohen L."/>
        </authorList>
    </citation>
    <scope>NUCLEOTIDE SEQUENCE</scope>
    <source>
        <strain evidence="3">CCMP1320</strain>
    </source>
</reference>
<feature type="coiled-coil region" evidence="1">
    <location>
        <begin position="594"/>
        <end position="625"/>
    </location>
</feature>
<feature type="compositionally biased region" description="Polar residues" evidence="2">
    <location>
        <begin position="478"/>
        <end position="493"/>
    </location>
</feature>
<protein>
    <submittedName>
        <fullName evidence="3">Uncharacterized protein</fullName>
    </submittedName>
</protein>
<feature type="compositionally biased region" description="Polar residues" evidence="2">
    <location>
        <begin position="363"/>
        <end position="383"/>
    </location>
</feature>
<feature type="compositionally biased region" description="Low complexity" evidence="2">
    <location>
        <begin position="431"/>
        <end position="462"/>
    </location>
</feature>
<dbReference type="EMBL" id="HBIP01012466">
    <property type="protein sequence ID" value="CAE0492005.1"/>
    <property type="molecule type" value="Transcribed_RNA"/>
</dbReference>
<organism evidence="3">
    <name type="scientific">Dunaliella tertiolecta</name>
    <name type="common">Green alga</name>
    <dbReference type="NCBI Taxonomy" id="3047"/>
    <lineage>
        <taxon>Eukaryota</taxon>
        <taxon>Viridiplantae</taxon>
        <taxon>Chlorophyta</taxon>
        <taxon>core chlorophytes</taxon>
        <taxon>Chlorophyceae</taxon>
        <taxon>CS clade</taxon>
        <taxon>Chlamydomonadales</taxon>
        <taxon>Dunaliellaceae</taxon>
        <taxon>Dunaliella</taxon>
    </lineage>
</organism>
<feature type="compositionally biased region" description="Low complexity" evidence="2">
    <location>
        <begin position="756"/>
        <end position="774"/>
    </location>
</feature>
<evidence type="ECO:0000313" key="3">
    <source>
        <dbReference type="EMBL" id="CAE0492005.1"/>
    </source>
</evidence>
<evidence type="ECO:0000256" key="1">
    <source>
        <dbReference type="SAM" id="Coils"/>
    </source>
</evidence>
<feature type="region of interest" description="Disordered" evidence="2">
    <location>
        <begin position="718"/>
        <end position="837"/>
    </location>
</feature>